<comment type="similarity">
    <text evidence="1">Belongs to the FGGY kinase family.</text>
</comment>
<keyword evidence="6" id="KW-1185">Reference proteome</keyword>
<reference evidence="5 6" key="1">
    <citation type="journal article" date="2019" name="Sci. Rep.">
        <title>Comparative genomics of chytrid fungi reveal insights into the obligate biotrophic and pathogenic lifestyle of Synchytrium endobioticum.</title>
        <authorList>
            <person name="van de Vossenberg B.T.L.H."/>
            <person name="Warris S."/>
            <person name="Nguyen H.D.T."/>
            <person name="van Gent-Pelzer M.P.E."/>
            <person name="Joly D.L."/>
            <person name="van de Geest H.C."/>
            <person name="Bonants P.J.M."/>
            <person name="Smith D.S."/>
            <person name="Levesque C.A."/>
            <person name="van der Lee T.A.J."/>
        </authorList>
    </citation>
    <scope>NUCLEOTIDE SEQUENCE [LARGE SCALE GENOMIC DNA]</scope>
    <source>
        <strain evidence="5 6">CBS 809.83</strain>
    </source>
</reference>
<dbReference type="Pfam" id="PF00370">
    <property type="entry name" value="FGGY_N"/>
    <property type="match status" value="1"/>
</dbReference>
<dbReference type="EMBL" id="QEAQ01000031">
    <property type="protein sequence ID" value="TPX58874.1"/>
    <property type="molecule type" value="Genomic_DNA"/>
</dbReference>
<evidence type="ECO:0000313" key="6">
    <source>
        <dbReference type="Proteomes" id="UP000318582"/>
    </source>
</evidence>
<dbReference type="Proteomes" id="UP000318582">
    <property type="component" value="Unassembled WGS sequence"/>
</dbReference>
<evidence type="ECO:0000313" key="5">
    <source>
        <dbReference type="EMBL" id="TPX58874.1"/>
    </source>
</evidence>
<sequence>MPDLPATVLPHEVWLKILHRLPGHVLALTRLVARSWRIRADDPILWRALCWNAGIDTSRYVVKRCGGDDDDGGPSLIIDWPATFAAHIMRERNRAKRFWASHHDCSVSPTSTALTVDPALRRIMVLVPPAPCQQCIVERAVWTDLGWGVDEVDIPVPWLLASSPPDPPAASSSIHSVPPRPLLSRASALMHTLTSGCDLAAGLKDFVPRFQVMNKHEWMSDYGLGGTLGNLGSALSVSPPVLGFSDLGPRAAVVDSKGTIVATHVCPLEINKPRADYYEQSSDNIWNSCCTAVRKAIEESKVEAAKIKGLGFDATCSLVALDTSFSPVSVSPSGNAKWNVIMWMDHRAAGEAEEMSSTGHPVLQRTGGKISPEMSAAKLVWLARHMRESFDKANTLIELPDFLTLKATGSPKRSLNSLACKWTYTAQNGFDDAFWSAVGMDHMVRDAFRRCLGEVAVASVGELVGSGLTPAAASELGIDSCAGMNIGAAVIDAYAGAIGTLGASLDKSSPKIDAVHNRMALICGTSSCHIAISRQEMFVSGIWGPYTDILLPGFHVHEGGQSITGALLTHIVTTHPAFSELDSQNPFGHLNTIVHDLAKQHPFPALITRDTHLTPDFHGNRSPLADPSVRGVHIGCDIDVTVNALAKLYYATVLALCYGTRQIIDALNAAGHKIDTLFLSGGLVQNALFVQSVADCTRCKVALPVERDAVLLGAAMLGAAAADAERKPAILWESMVEMGKAGKIIEPCKGIEADFHEKKYKAFQILYMVQDDIKNIMGN</sequence>
<dbReference type="PROSITE" id="PS50181">
    <property type="entry name" value="FBOX"/>
    <property type="match status" value="1"/>
</dbReference>
<dbReference type="Gene3D" id="1.20.58.2240">
    <property type="match status" value="1"/>
</dbReference>
<dbReference type="InterPro" id="IPR001810">
    <property type="entry name" value="F-box_dom"/>
</dbReference>
<evidence type="ECO:0000259" key="4">
    <source>
        <dbReference type="PROSITE" id="PS50181"/>
    </source>
</evidence>
<dbReference type="Pfam" id="PF12937">
    <property type="entry name" value="F-box-like"/>
    <property type="match status" value="1"/>
</dbReference>
<dbReference type="STRING" id="109895.A0A507E4V5"/>
<dbReference type="Gene3D" id="3.30.420.40">
    <property type="match status" value="1"/>
</dbReference>
<dbReference type="InterPro" id="IPR006003">
    <property type="entry name" value="FGGY_RbtK-like"/>
</dbReference>
<dbReference type="SUPFAM" id="SSF53067">
    <property type="entry name" value="Actin-like ATPase domain"/>
    <property type="match status" value="2"/>
</dbReference>
<dbReference type="InterPro" id="IPR018485">
    <property type="entry name" value="FGGY_C"/>
</dbReference>
<evidence type="ECO:0000256" key="1">
    <source>
        <dbReference type="ARBA" id="ARBA00009156"/>
    </source>
</evidence>
<accession>A0A507E4V5</accession>
<dbReference type="CDD" id="cd07782">
    <property type="entry name" value="ASKHA_NBD_FGGY_D-RBK"/>
    <property type="match status" value="1"/>
</dbReference>
<dbReference type="Gene3D" id="1.20.1280.50">
    <property type="match status" value="1"/>
</dbReference>
<dbReference type="GO" id="GO:0019150">
    <property type="term" value="F:D-ribulokinase activity"/>
    <property type="evidence" value="ECO:0007669"/>
    <property type="project" value="TreeGrafter"/>
</dbReference>
<protein>
    <recommendedName>
        <fullName evidence="4">F-box domain-containing protein</fullName>
    </recommendedName>
</protein>
<dbReference type="InterPro" id="IPR036047">
    <property type="entry name" value="F-box-like_dom_sf"/>
</dbReference>
<dbReference type="SUPFAM" id="SSF81383">
    <property type="entry name" value="F-box domain"/>
    <property type="match status" value="1"/>
</dbReference>
<dbReference type="GO" id="GO:0005737">
    <property type="term" value="C:cytoplasm"/>
    <property type="evidence" value="ECO:0007669"/>
    <property type="project" value="TreeGrafter"/>
</dbReference>
<comment type="caution">
    <text evidence="5">The sequence shown here is derived from an EMBL/GenBank/DDBJ whole genome shotgun (WGS) entry which is preliminary data.</text>
</comment>
<keyword evidence="2" id="KW-0808">Transferase</keyword>
<dbReference type="Pfam" id="PF02782">
    <property type="entry name" value="FGGY_C"/>
    <property type="match status" value="1"/>
</dbReference>
<dbReference type="PANTHER" id="PTHR43435:SF4">
    <property type="entry name" value="FGGY CARBOHYDRATE KINASE DOMAIN-CONTAINING PROTEIN"/>
    <property type="match status" value="1"/>
</dbReference>
<name>A0A507E4V5_9FUNG</name>
<feature type="domain" description="F-box" evidence="4">
    <location>
        <begin position="3"/>
        <end position="49"/>
    </location>
</feature>
<keyword evidence="3" id="KW-0418">Kinase</keyword>
<evidence type="ECO:0000256" key="3">
    <source>
        <dbReference type="ARBA" id="ARBA00022777"/>
    </source>
</evidence>
<dbReference type="InterPro" id="IPR043129">
    <property type="entry name" value="ATPase_NBD"/>
</dbReference>
<dbReference type="PANTHER" id="PTHR43435">
    <property type="entry name" value="RIBULOKINASE"/>
    <property type="match status" value="1"/>
</dbReference>
<dbReference type="NCBIfam" id="TIGR01315">
    <property type="entry name" value="5C_CHO_kinase"/>
    <property type="match status" value="1"/>
</dbReference>
<dbReference type="GO" id="GO:0019321">
    <property type="term" value="P:pentose metabolic process"/>
    <property type="evidence" value="ECO:0007669"/>
    <property type="project" value="TreeGrafter"/>
</dbReference>
<proteinExistence type="inferred from homology"/>
<gene>
    <name evidence="5" type="ORF">PhCBS80983_g02851</name>
</gene>
<evidence type="ECO:0000256" key="2">
    <source>
        <dbReference type="ARBA" id="ARBA00022679"/>
    </source>
</evidence>
<dbReference type="InterPro" id="IPR018484">
    <property type="entry name" value="FGGY_N"/>
</dbReference>
<dbReference type="AlphaFoldDB" id="A0A507E4V5"/>
<organism evidence="5 6">
    <name type="scientific">Powellomyces hirtus</name>
    <dbReference type="NCBI Taxonomy" id="109895"/>
    <lineage>
        <taxon>Eukaryota</taxon>
        <taxon>Fungi</taxon>
        <taxon>Fungi incertae sedis</taxon>
        <taxon>Chytridiomycota</taxon>
        <taxon>Chytridiomycota incertae sedis</taxon>
        <taxon>Chytridiomycetes</taxon>
        <taxon>Spizellomycetales</taxon>
        <taxon>Powellomycetaceae</taxon>
        <taxon>Powellomyces</taxon>
    </lineage>
</organism>